<organism evidence="7 8">
    <name type="scientific">Astathelohania contejeani</name>
    <dbReference type="NCBI Taxonomy" id="164912"/>
    <lineage>
        <taxon>Eukaryota</taxon>
        <taxon>Fungi</taxon>
        <taxon>Fungi incertae sedis</taxon>
        <taxon>Microsporidia</taxon>
        <taxon>Astathelohaniidae</taxon>
        <taxon>Astathelohania</taxon>
    </lineage>
</organism>
<accession>A0ABQ7HYA2</accession>
<proteinExistence type="predicted"/>
<evidence type="ECO:0000256" key="4">
    <source>
        <dbReference type="ARBA" id="ARBA00023136"/>
    </source>
</evidence>
<reference evidence="7 8" key="1">
    <citation type="submission" date="2019-01" db="EMBL/GenBank/DDBJ databases">
        <title>Genomes sequencing and comparative genomics of infectious freshwater microsporidia, Cucumispora dikerogammari and Thelohania contejeani.</title>
        <authorList>
            <person name="Cormier A."/>
            <person name="Giraud I."/>
            <person name="Wattier R."/>
            <person name="Teixeira M."/>
            <person name="Grandjean F."/>
            <person name="Rigaud T."/>
            <person name="Cordaux R."/>
        </authorList>
    </citation>
    <scope>NUCLEOTIDE SEQUENCE [LARGE SCALE GENOMIC DNA]</scope>
    <source>
        <strain evidence="7">T1</strain>
        <tissue evidence="7">Spores</tissue>
    </source>
</reference>
<feature type="signal peptide" evidence="6">
    <location>
        <begin position="1"/>
        <end position="18"/>
    </location>
</feature>
<keyword evidence="4 5" id="KW-0472">Membrane</keyword>
<dbReference type="InterPro" id="IPR008521">
    <property type="entry name" value="Mg_trans_NIPA"/>
</dbReference>
<feature type="transmembrane region" description="Helical" evidence="5">
    <location>
        <begin position="271"/>
        <end position="291"/>
    </location>
</feature>
<dbReference type="PANTHER" id="PTHR12570:SF9">
    <property type="entry name" value="MAGNESIUM TRANSPORTER NIPA8-RELATED"/>
    <property type="match status" value="1"/>
</dbReference>
<feature type="transmembrane region" description="Helical" evidence="5">
    <location>
        <begin position="395"/>
        <end position="417"/>
    </location>
</feature>
<feature type="chain" id="PRO_5045042997" evidence="6">
    <location>
        <begin position="19"/>
        <end position="469"/>
    </location>
</feature>
<evidence type="ECO:0000256" key="1">
    <source>
        <dbReference type="ARBA" id="ARBA00004141"/>
    </source>
</evidence>
<comment type="subcellular location">
    <subcellularLocation>
        <location evidence="1">Membrane</location>
        <topology evidence="1">Multi-pass membrane protein</topology>
    </subcellularLocation>
</comment>
<keyword evidence="8" id="KW-1185">Reference proteome</keyword>
<evidence type="ECO:0000256" key="5">
    <source>
        <dbReference type="SAM" id="Phobius"/>
    </source>
</evidence>
<sequence length="469" mass="53590">MKFYFIIFILEFIYSSKTCIIDSDCWTKSRPDIHSMYCINNICQRIKPPEYHCINPTDCASYFFYGPLACTAKCHVENECEFDENNTVDSIYCCRNVPEGKDCMGSRPGLLSGCDKKQSCLINSEGEYKCMSRSVNSWIVGVILSVLGNLLINFGINLQKKSFLQNYYDAFGLKFKLFYLGVGIYVLGKISGFSSYIFGNQSLLASLGAVGLIANSIFAPMINNEIFTWKDFISIILVLTGTSFIVANSGRSHRVYSLCELIKLYKRKETVCWFGFILALIACLFFLIKFIEVNSDWAIPSNDFLFLKSETTYFEENGLLLKYIMVLFYVGLSGSIASLTTLFAKSFGEMIDKTISGENQFLFGVTYLFFILIVLFTTLQIYWLNRALRHYDALLVIPLFHVIWTLFSVATGGIYFQDFEHYSWEQFKGFLTGLGIIFLGSTFLGSRIMNRNKIETNKIIIEREVIKKD</sequence>
<protein>
    <submittedName>
        <fullName evidence="7">Magnesium transporter NIPA8</fullName>
    </submittedName>
</protein>
<evidence type="ECO:0000313" key="8">
    <source>
        <dbReference type="Proteomes" id="UP001516464"/>
    </source>
</evidence>
<dbReference type="Pfam" id="PF05653">
    <property type="entry name" value="Mg_trans_NIPA"/>
    <property type="match status" value="2"/>
</dbReference>
<keyword evidence="3 5" id="KW-1133">Transmembrane helix</keyword>
<dbReference type="Proteomes" id="UP001516464">
    <property type="component" value="Unassembled WGS sequence"/>
</dbReference>
<feature type="transmembrane region" description="Helical" evidence="5">
    <location>
        <begin position="232"/>
        <end position="250"/>
    </location>
</feature>
<keyword evidence="6" id="KW-0732">Signal</keyword>
<dbReference type="EMBL" id="SBIQ01000122">
    <property type="protein sequence ID" value="KAF7683146.1"/>
    <property type="molecule type" value="Genomic_DNA"/>
</dbReference>
<evidence type="ECO:0000313" key="7">
    <source>
        <dbReference type="EMBL" id="KAF7683146.1"/>
    </source>
</evidence>
<evidence type="ECO:0000256" key="2">
    <source>
        <dbReference type="ARBA" id="ARBA00022692"/>
    </source>
</evidence>
<evidence type="ECO:0000256" key="6">
    <source>
        <dbReference type="SAM" id="SignalP"/>
    </source>
</evidence>
<name>A0ABQ7HYA2_9MICR</name>
<feature type="transmembrane region" description="Helical" evidence="5">
    <location>
        <begin position="365"/>
        <end position="383"/>
    </location>
</feature>
<keyword evidence="2 5" id="KW-0812">Transmembrane</keyword>
<evidence type="ECO:0000256" key="3">
    <source>
        <dbReference type="ARBA" id="ARBA00022989"/>
    </source>
</evidence>
<feature type="transmembrane region" description="Helical" evidence="5">
    <location>
        <begin position="177"/>
        <end position="198"/>
    </location>
</feature>
<feature type="transmembrane region" description="Helical" evidence="5">
    <location>
        <begin position="323"/>
        <end position="344"/>
    </location>
</feature>
<comment type="caution">
    <text evidence="7">The sequence shown here is derived from an EMBL/GenBank/DDBJ whole genome shotgun (WGS) entry which is preliminary data.</text>
</comment>
<dbReference type="PANTHER" id="PTHR12570">
    <property type="match status" value="1"/>
</dbReference>
<gene>
    <name evidence="7" type="ORF">TCON_1642</name>
</gene>
<feature type="transmembrane region" description="Helical" evidence="5">
    <location>
        <begin position="138"/>
        <end position="156"/>
    </location>
</feature>
<feature type="transmembrane region" description="Helical" evidence="5">
    <location>
        <begin position="429"/>
        <end position="449"/>
    </location>
</feature>